<feature type="domain" description="Proteasome component Ecm29 N-terminal" evidence="2">
    <location>
        <begin position="1"/>
        <end position="89"/>
    </location>
</feature>
<dbReference type="SMART" id="SM00671">
    <property type="entry name" value="SEL1"/>
    <property type="match status" value="3"/>
</dbReference>
<dbReference type="InterPro" id="IPR050767">
    <property type="entry name" value="Sel1_AlgK"/>
</dbReference>
<dbReference type="STRING" id="44941.A0A397VPW1"/>
<evidence type="ECO:0000313" key="4">
    <source>
        <dbReference type="Proteomes" id="UP000266673"/>
    </source>
</evidence>
<protein>
    <recommendedName>
        <fullName evidence="2">Proteasome component Ecm29 N-terminal domain-containing protein</fullName>
    </recommendedName>
</protein>
<dbReference type="EMBL" id="QKWP01000237">
    <property type="protein sequence ID" value="RIB23958.1"/>
    <property type="molecule type" value="Genomic_DNA"/>
</dbReference>
<dbReference type="GO" id="GO:0043248">
    <property type="term" value="P:proteasome assembly"/>
    <property type="evidence" value="ECO:0007669"/>
    <property type="project" value="InterPro"/>
</dbReference>
<dbReference type="Gene3D" id="1.25.40.10">
    <property type="entry name" value="Tetratricopeptide repeat domain"/>
    <property type="match status" value="1"/>
</dbReference>
<dbReference type="PANTHER" id="PTHR11102:SF160">
    <property type="entry name" value="ERAD-ASSOCIATED E3 UBIQUITIN-PROTEIN LIGASE COMPONENT HRD3"/>
    <property type="match status" value="1"/>
</dbReference>
<evidence type="ECO:0000259" key="2">
    <source>
        <dbReference type="Pfam" id="PF13001"/>
    </source>
</evidence>
<reference evidence="3 4" key="1">
    <citation type="submission" date="2018-06" db="EMBL/GenBank/DDBJ databases">
        <title>Comparative genomics reveals the genomic features of Rhizophagus irregularis, R. cerebriforme, R. diaphanum and Gigaspora rosea, and their symbiotic lifestyle signature.</title>
        <authorList>
            <person name="Morin E."/>
            <person name="San Clemente H."/>
            <person name="Chen E.C.H."/>
            <person name="De La Providencia I."/>
            <person name="Hainaut M."/>
            <person name="Kuo A."/>
            <person name="Kohler A."/>
            <person name="Murat C."/>
            <person name="Tang N."/>
            <person name="Roy S."/>
            <person name="Loubradou J."/>
            <person name="Henrissat B."/>
            <person name="Grigoriev I.V."/>
            <person name="Corradi N."/>
            <person name="Roux C."/>
            <person name="Martin F.M."/>
        </authorList>
    </citation>
    <scope>NUCLEOTIDE SEQUENCE [LARGE SCALE GENOMIC DNA]</scope>
    <source>
        <strain evidence="3 4">DAOM 194757</strain>
    </source>
</reference>
<comment type="caution">
    <text evidence="3">The sequence shown here is derived from an EMBL/GenBank/DDBJ whole genome shotgun (WGS) entry which is preliminary data.</text>
</comment>
<gene>
    <name evidence="3" type="ORF">C2G38_763479</name>
</gene>
<dbReference type="InterPro" id="IPR011990">
    <property type="entry name" value="TPR-like_helical_dom_sf"/>
</dbReference>
<keyword evidence="4" id="KW-1185">Reference proteome</keyword>
<dbReference type="PANTHER" id="PTHR11102">
    <property type="entry name" value="SEL-1-LIKE PROTEIN"/>
    <property type="match status" value="1"/>
</dbReference>
<dbReference type="SUPFAM" id="SSF81901">
    <property type="entry name" value="HCP-like"/>
    <property type="match status" value="1"/>
</dbReference>
<organism evidence="3 4">
    <name type="scientific">Gigaspora rosea</name>
    <dbReference type="NCBI Taxonomy" id="44941"/>
    <lineage>
        <taxon>Eukaryota</taxon>
        <taxon>Fungi</taxon>
        <taxon>Fungi incertae sedis</taxon>
        <taxon>Mucoromycota</taxon>
        <taxon>Glomeromycotina</taxon>
        <taxon>Glomeromycetes</taxon>
        <taxon>Diversisporales</taxon>
        <taxon>Gigasporaceae</taxon>
        <taxon>Gigaspora</taxon>
    </lineage>
</organism>
<sequence length="310" mass="35908">MYYLRKSKLAANTFPSMLHVSFDCLYNPKTNTNLQKQGTELIYWITRMADSSILELTGEVLLFSLLKIIKETRIENFDNLMEEQEKNQTLMFRLLYGPLDLPTQNSEKDNENLKAIIIKFQEFNQLNRLDQLGQWTNEENIQAIINLLEENTDKSSHTIHCCILKYASGLFPFAPILKKLVDTLQINKLTSNGIYYQNQANIMSKIGYNYQKGIGVEKNEHKAFIYYQKYANMGNVNGILALANCYLYGIGIEKDANKAIIYYQKISEMGYAEGTYNIGLCYYSGNGVEKDEHKAFIYFKNRLIWALIME</sequence>
<name>A0A397VPW1_9GLOM</name>
<dbReference type="GO" id="GO:0060090">
    <property type="term" value="F:molecular adaptor activity"/>
    <property type="evidence" value="ECO:0007669"/>
    <property type="project" value="InterPro"/>
</dbReference>
<proteinExistence type="inferred from homology"/>
<comment type="similarity">
    <text evidence="1">Belongs to the sel-1 family.</text>
</comment>
<dbReference type="Pfam" id="PF08238">
    <property type="entry name" value="Sel1"/>
    <property type="match status" value="3"/>
</dbReference>
<dbReference type="Pfam" id="PF13001">
    <property type="entry name" value="ECM29_N"/>
    <property type="match status" value="1"/>
</dbReference>
<dbReference type="AlphaFoldDB" id="A0A397VPW1"/>
<dbReference type="OrthoDB" id="2445881at2759"/>
<evidence type="ECO:0000256" key="1">
    <source>
        <dbReference type="ARBA" id="ARBA00038101"/>
    </source>
</evidence>
<dbReference type="InterPro" id="IPR006597">
    <property type="entry name" value="Sel1-like"/>
</dbReference>
<dbReference type="Proteomes" id="UP000266673">
    <property type="component" value="Unassembled WGS sequence"/>
</dbReference>
<evidence type="ECO:0000313" key="3">
    <source>
        <dbReference type="EMBL" id="RIB23958.1"/>
    </source>
</evidence>
<accession>A0A397VPW1</accession>
<dbReference type="InterPro" id="IPR024372">
    <property type="entry name" value="Ecm29_N"/>
</dbReference>